<dbReference type="Pfam" id="PF00149">
    <property type="entry name" value="Metallophos"/>
    <property type="match status" value="1"/>
</dbReference>
<dbReference type="InterPro" id="IPR004843">
    <property type="entry name" value="Calcineurin-like_PHP"/>
</dbReference>
<dbReference type="Pfam" id="PF10536">
    <property type="entry name" value="PMD"/>
    <property type="match status" value="1"/>
</dbReference>
<dbReference type="AlphaFoldDB" id="A0A540M345"/>
<name>A0A540M345_MALBA</name>
<keyword evidence="3" id="KW-0464">Manganese</keyword>
<feature type="region of interest" description="Disordered" evidence="5">
    <location>
        <begin position="373"/>
        <end position="393"/>
    </location>
</feature>
<dbReference type="EMBL" id="VIEB01000375">
    <property type="protein sequence ID" value="TQD93164.1"/>
    <property type="molecule type" value="Genomic_DNA"/>
</dbReference>
<keyword evidence="8" id="KW-1185">Reference proteome</keyword>
<comment type="similarity">
    <text evidence="4">Belongs to the PPP phosphatase family.</text>
</comment>
<dbReference type="PROSITE" id="PS00125">
    <property type="entry name" value="SER_THR_PHOSPHATASE"/>
    <property type="match status" value="1"/>
</dbReference>
<dbReference type="InterPro" id="IPR051134">
    <property type="entry name" value="PPP_phosphatase"/>
</dbReference>
<comment type="catalytic activity">
    <reaction evidence="4">
        <text>O-phospho-L-threonyl-[protein] + H2O = L-threonyl-[protein] + phosphate</text>
        <dbReference type="Rhea" id="RHEA:47004"/>
        <dbReference type="Rhea" id="RHEA-COMP:11060"/>
        <dbReference type="Rhea" id="RHEA-COMP:11605"/>
        <dbReference type="ChEBI" id="CHEBI:15377"/>
        <dbReference type="ChEBI" id="CHEBI:30013"/>
        <dbReference type="ChEBI" id="CHEBI:43474"/>
        <dbReference type="ChEBI" id="CHEBI:61977"/>
        <dbReference type="EC" id="3.1.3.16"/>
    </reaction>
</comment>
<evidence type="ECO:0000256" key="2">
    <source>
        <dbReference type="ARBA" id="ARBA00022723"/>
    </source>
</evidence>
<evidence type="ECO:0000256" key="5">
    <source>
        <dbReference type="SAM" id="MobiDB-lite"/>
    </source>
</evidence>
<organism evidence="7 8">
    <name type="scientific">Malus baccata</name>
    <name type="common">Siberian crab apple</name>
    <name type="synonym">Pyrus baccata</name>
    <dbReference type="NCBI Taxonomy" id="106549"/>
    <lineage>
        <taxon>Eukaryota</taxon>
        <taxon>Viridiplantae</taxon>
        <taxon>Streptophyta</taxon>
        <taxon>Embryophyta</taxon>
        <taxon>Tracheophyta</taxon>
        <taxon>Spermatophyta</taxon>
        <taxon>Magnoliopsida</taxon>
        <taxon>eudicotyledons</taxon>
        <taxon>Gunneridae</taxon>
        <taxon>Pentapetalae</taxon>
        <taxon>rosids</taxon>
        <taxon>fabids</taxon>
        <taxon>Rosales</taxon>
        <taxon>Rosaceae</taxon>
        <taxon>Amygdaloideae</taxon>
        <taxon>Maleae</taxon>
        <taxon>Malus</taxon>
    </lineage>
</organism>
<evidence type="ECO:0000256" key="3">
    <source>
        <dbReference type="ARBA" id="ARBA00023211"/>
    </source>
</evidence>
<protein>
    <recommendedName>
        <fullName evidence="4">Serine/threonine-protein phosphatase</fullName>
        <ecNumber evidence="4">3.1.3.16</ecNumber>
    </recommendedName>
</protein>
<dbReference type="STRING" id="106549.A0A540M345"/>
<keyword evidence="2" id="KW-0479">Metal-binding</keyword>
<gene>
    <name evidence="7" type="ORF">C1H46_021257</name>
</gene>
<evidence type="ECO:0000256" key="4">
    <source>
        <dbReference type="RuleBase" id="RU004273"/>
    </source>
</evidence>
<evidence type="ECO:0000313" key="8">
    <source>
        <dbReference type="Proteomes" id="UP000315295"/>
    </source>
</evidence>
<dbReference type="GO" id="GO:0004722">
    <property type="term" value="F:protein serine/threonine phosphatase activity"/>
    <property type="evidence" value="ECO:0007669"/>
    <property type="project" value="UniProtKB-EC"/>
</dbReference>
<sequence>MIGSREKLCKLSQWKVDQRVLGALEGTGLDNLYTLATIVGRNAHDNSMIDALVRHYDVRDRCFKINNQNLFFGLEDVLLITGLPVEGTPVIKSTTNIHALENLLGGVPESELKDKSNAVNLSWLQKEFEHVPENVDADRFSCHVRGFVLYILGTVMVPSLDHVHVNLGYLGCMSEIGEIKKYAWGVALLSHVHYSLESHHKRRKNAIGSHLFFLMVWALEHIPAFVTEFFGNELDTYPSEFPLSCAWGKLFHNVLSNRHKVRDFNRHLEHLWENENSVTWQPYMRLADNFLPEEIRGQQRMGSCRVILIHPIHRCPLIFHRPDLCPRKLGFREVDVTACSPMLSDRTRFRSWKLHLEEWEKLETCFVRNRLDQQDGGGSVPETNLREGGTKSGGFENIERIHITVQEWSEAEITATAAAALSASATQVVERAATLDVPSASIPVPSTSAPQDVPEPGAHVPFASATQDVAEQVAPPPVVDSSSSFIKNSESKDNPLLSLSPPKIPIVWPPDGKLSLEWVRNLMSTMDWASRNLDPMKFPDVFPMEVFDSLVISASNILHKEANCIFIDRLGPESTVVVVGDIHGQLHDLLFLLNDAGFPSENRLFVFNGDYVDRGAWGLETFLILLAWKVFLPKSIYLLRGNHESKYCTSVYGFEKEVLTKYGDKGKDAYRQCLWCFKRLPLTSMIGKYVYTAHGGLFRSMAAYPKRSKGKKRRRIAFDPELSSPLSLGTFEELKKAQRSVLDPSCEGSNLIPGDVLWSDPSMDPGLSLNTERGIGLLWGPDCTEDFLKKSQLKVMYNMESAFLGFRQLNLIIRTHEGPDARDKRQRPGLDGMDNGFTIDHIVESGKLITLFSAPDYPQFQGTEDRCRNKGAYIVLEPPNFDNPVFHSFEAVTPRPQANPFYDFEEVADSDQELDFASMQTSPHSYLPRQQMHVEFPDGSAPPPEIAQSPETGRCSTSRECEGKFKCVGDKVICSDGKCSCLDRLQAGNIRCQVLNDCRDLY</sequence>
<dbReference type="Gene3D" id="3.60.21.10">
    <property type="match status" value="1"/>
</dbReference>
<accession>A0A540M345</accession>
<comment type="caution">
    <text evidence="7">The sequence shown here is derived from an EMBL/GenBank/DDBJ whole genome shotgun (WGS) entry which is preliminary data.</text>
</comment>
<dbReference type="Proteomes" id="UP000315295">
    <property type="component" value="Unassembled WGS sequence"/>
</dbReference>
<dbReference type="EC" id="3.1.3.16" evidence="4"/>
<dbReference type="InterPro" id="IPR006186">
    <property type="entry name" value="Ser/Thr-sp_prot-phosphatase"/>
</dbReference>
<keyword evidence="4" id="KW-0378">Hydrolase</keyword>
<evidence type="ECO:0000259" key="6">
    <source>
        <dbReference type="PROSITE" id="PS00125"/>
    </source>
</evidence>
<dbReference type="GO" id="GO:0046872">
    <property type="term" value="F:metal ion binding"/>
    <property type="evidence" value="ECO:0007669"/>
    <property type="project" value="UniProtKB-KW"/>
</dbReference>
<feature type="domain" description="Serine/threonine specific protein phosphatases" evidence="6">
    <location>
        <begin position="639"/>
        <end position="644"/>
    </location>
</feature>
<dbReference type="InterPro" id="IPR029052">
    <property type="entry name" value="Metallo-depent_PP-like"/>
</dbReference>
<dbReference type="SMART" id="SM00156">
    <property type="entry name" value="PP2Ac"/>
    <property type="match status" value="1"/>
</dbReference>
<proteinExistence type="inferred from homology"/>
<reference evidence="7 8" key="1">
    <citation type="journal article" date="2019" name="G3 (Bethesda)">
        <title>Sequencing of a Wild Apple (Malus baccata) Genome Unravels the Differences Between Cultivated and Wild Apple Species Regarding Disease Resistance and Cold Tolerance.</title>
        <authorList>
            <person name="Chen X."/>
        </authorList>
    </citation>
    <scope>NUCLEOTIDE SEQUENCE [LARGE SCALE GENOMIC DNA]</scope>
    <source>
        <strain evidence="8">cv. Shandingzi</strain>
        <tissue evidence="7">Leaves</tissue>
    </source>
</reference>
<evidence type="ECO:0000313" key="7">
    <source>
        <dbReference type="EMBL" id="TQD93164.1"/>
    </source>
</evidence>
<dbReference type="SUPFAM" id="SSF56300">
    <property type="entry name" value="Metallo-dependent phosphatases"/>
    <property type="match status" value="1"/>
</dbReference>
<comment type="cofactor">
    <cofactor evidence="1">
        <name>Mn(2+)</name>
        <dbReference type="ChEBI" id="CHEBI:29035"/>
    </cofactor>
</comment>
<dbReference type="PRINTS" id="PR00114">
    <property type="entry name" value="STPHPHTASE"/>
</dbReference>
<dbReference type="InterPro" id="IPR019557">
    <property type="entry name" value="AminoTfrase-like_pln_mobile"/>
</dbReference>
<dbReference type="PANTHER" id="PTHR45668:SF9">
    <property type="entry name" value="SERINE_THREONINE-PROTEIN PHOSPHATASE 7"/>
    <property type="match status" value="1"/>
</dbReference>
<dbReference type="PANTHER" id="PTHR45668">
    <property type="entry name" value="SERINE/THREONINE-PROTEIN PHOSPHATASE 5-RELATED"/>
    <property type="match status" value="1"/>
</dbReference>
<evidence type="ECO:0000256" key="1">
    <source>
        <dbReference type="ARBA" id="ARBA00001936"/>
    </source>
</evidence>